<dbReference type="Pfam" id="PF13738">
    <property type="entry name" value="Pyr_redox_3"/>
    <property type="match status" value="1"/>
</dbReference>
<reference evidence="1 2" key="1">
    <citation type="journal article" date="2016" name="Front. Microbiol.">
        <title>Comprehensive Phylogenetic Analysis of Bovine Non-aureus Staphylococci Species Based on Whole-Genome Sequencing.</title>
        <authorList>
            <person name="Naushad S."/>
            <person name="Barkema H.W."/>
            <person name="Luby C."/>
            <person name="Condas L.A."/>
            <person name="Nobrega D.B."/>
            <person name="Carson D.A."/>
            <person name="De Buck J."/>
        </authorList>
    </citation>
    <scope>NUCLEOTIDE SEQUENCE [LARGE SCALE GENOMIC DNA]</scope>
    <source>
        <strain evidence="1 2">SNUC 5336</strain>
    </source>
</reference>
<dbReference type="EMBL" id="PZHX01000001">
    <property type="protein sequence ID" value="PTK32319.1"/>
    <property type="molecule type" value="Genomic_DNA"/>
</dbReference>
<dbReference type="PANTHER" id="PTHR38663">
    <property type="match status" value="1"/>
</dbReference>
<evidence type="ECO:0000313" key="2">
    <source>
        <dbReference type="Proteomes" id="UP000241540"/>
    </source>
</evidence>
<dbReference type="AlphaFoldDB" id="A0A974L1K0"/>
<name>A0A974L1K0_STAHO</name>
<comment type="caution">
    <text evidence="1">The sequence shown here is derived from an EMBL/GenBank/DDBJ whole genome shotgun (WGS) entry which is preliminary data.</text>
</comment>
<dbReference type="Proteomes" id="UP000241540">
    <property type="component" value="Unassembled WGS sequence"/>
</dbReference>
<dbReference type="SUPFAM" id="SSF51905">
    <property type="entry name" value="FAD/NAD(P)-binding domain"/>
    <property type="match status" value="2"/>
</dbReference>
<evidence type="ECO:0000313" key="1">
    <source>
        <dbReference type="EMBL" id="PTK32319.1"/>
    </source>
</evidence>
<protein>
    <recommendedName>
        <fullName evidence="3">Pyridine nucleotide-disulfide oxidoreductase</fullName>
    </recommendedName>
</protein>
<dbReference type="InterPro" id="IPR036188">
    <property type="entry name" value="FAD/NAD-bd_sf"/>
</dbReference>
<accession>A0A974L1K0</accession>
<organism evidence="1 2">
    <name type="scientific">Staphylococcus hominis</name>
    <dbReference type="NCBI Taxonomy" id="1290"/>
    <lineage>
        <taxon>Bacteria</taxon>
        <taxon>Bacillati</taxon>
        <taxon>Bacillota</taxon>
        <taxon>Bacilli</taxon>
        <taxon>Bacillales</taxon>
        <taxon>Staphylococcaceae</taxon>
        <taxon>Staphylococcus</taxon>
    </lineage>
</organism>
<gene>
    <name evidence="1" type="ORF">BUZ51_00625</name>
</gene>
<sequence>MHWTIIGGGIQGTTIAIKLREAGISIQNLTIIDPHDSLCEQFHKYTNRIDMPYLRSPIVHHIHPDPFHLKKFAKMNQYINPTFGRYQRPQTEMFMDHTYAQIHNYHLNQCHIQSYVQRIEKKQRKWSITTSHHSVIQTDCVVLAQGCHNEPFIPSAFTQAKDVCHIFSDHFNSQLFSQSSHVIGSGISAAHLTLKLLKLDKNKIVHLWMNKNIDIQHFDADPGWLGPKKMKAFLNHSSHEEKLQTVLKERHKGSMPRELYLRLKKYVQNKRLIIHKEEIKDLKSHQIVTENLNIPYDYILLATGFKSSILQQPMIQSLIQNANAPLLSCGFPNITHELEWLPHLFVAGGLADLELGPFARNIMGGKEAAQRIYSVFQKIDHHREVS</sequence>
<dbReference type="RefSeq" id="WP_107639537.1">
    <property type="nucleotide sequence ID" value="NZ_PZHX01000001.1"/>
</dbReference>
<dbReference type="PANTHER" id="PTHR38663:SF1">
    <property type="entry name" value="L-ORNITHINE N(5)-MONOOXYGENASE"/>
    <property type="match status" value="1"/>
</dbReference>
<proteinExistence type="predicted"/>
<dbReference type="Gene3D" id="3.50.50.60">
    <property type="entry name" value="FAD/NAD(P)-binding domain"/>
    <property type="match status" value="1"/>
</dbReference>
<evidence type="ECO:0008006" key="3">
    <source>
        <dbReference type="Google" id="ProtNLM"/>
    </source>
</evidence>